<organism evidence="1">
    <name type="scientific">marine sediment metagenome</name>
    <dbReference type="NCBI Taxonomy" id="412755"/>
    <lineage>
        <taxon>unclassified sequences</taxon>
        <taxon>metagenomes</taxon>
        <taxon>ecological metagenomes</taxon>
    </lineage>
</organism>
<gene>
    <name evidence="1" type="ORF">S01H4_61199</name>
</gene>
<evidence type="ECO:0000313" key="1">
    <source>
        <dbReference type="EMBL" id="GAH08904.1"/>
    </source>
</evidence>
<name>X1DVC0_9ZZZZ</name>
<dbReference type="AlphaFoldDB" id="X1DVC0"/>
<feature type="non-terminal residue" evidence="1">
    <location>
        <position position="46"/>
    </location>
</feature>
<comment type="caution">
    <text evidence="1">The sequence shown here is derived from an EMBL/GenBank/DDBJ whole genome shotgun (WGS) entry which is preliminary data.</text>
</comment>
<sequence length="46" mass="5450">MSRTYIKIWEPPYEVGIDVSIYLFTLEVYLEYSPNDQGSLLDLSKY</sequence>
<protein>
    <submittedName>
        <fullName evidence="1">Uncharacterized protein</fullName>
    </submittedName>
</protein>
<dbReference type="EMBL" id="BART01036234">
    <property type="protein sequence ID" value="GAH08904.1"/>
    <property type="molecule type" value="Genomic_DNA"/>
</dbReference>
<reference evidence="1" key="1">
    <citation type="journal article" date="2014" name="Front. Microbiol.">
        <title>High frequency of phylogenetically diverse reductive dehalogenase-homologous genes in deep subseafloor sedimentary metagenomes.</title>
        <authorList>
            <person name="Kawai M."/>
            <person name="Futagami T."/>
            <person name="Toyoda A."/>
            <person name="Takaki Y."/>
            <person name="Nishi S."/>
            <person name="Hori S."/>
            <person name="Arai W."/>
            <person name="Tsubouchi T."/>
            <person name="Morono Y."/>
            <person name="Uchiyama I."/>
            <person name="Ito T."/>
            <person name="Fujiyama A."/>
            <person name="Inagaki F."/>
            <person name="Takami H."/>
        </authorList>
    </citation>
    <scope>NUCLEOTIDE SEQUENCE</scope>
    <source>
        <strain evidence="1">Expedition CK06-06</strain>
    </source>
</reference>
<proteinExistence type="predicted"/>
<accession>X1DVC0</accession>